<protein>
    <submittedName>
        <fullName evidence="3">MarR family transcriptional regulator</fullName>
    </submittedName>
</protein>
<dbReference type="RefSeq" id="WP_349215029.1">
    <property type="nucleotide sequence ID" value="NZ_JBBMFA010000059.1"/>
</dbReference>
<dbReference type="SUPFAM" id="SSF46785">
    <property type="entry name" value="Winged helix' DNA-binding domain"/>
    <property type="match status" value="1"/>
</dbReference>
<keyword evidence="4" id="KW-1185">Reference proteome</keyword>
<dbReference type="InterPro" id="IPR050536">
    <property type="entry name" value="DtxR_MntR_Metal-Reg"/>
</dbReference>
<evidence type="ECO:0000313" key="4">
    <source>
        <dbReference type="Proteomes" id="UP001477672"/>
    </source>
</evidence>
<dbReference type="Pfam" id="PF01325">
    <property type="entry name" value="Fe_dep_repress"/>
    <property type="match status" value="1"/>
</dbReference>
<dbReference type="InterPro" id="IPR036390">
    <property type="entry name" value="WH_DNA-bd_sf"/>
</dbReference>
<dbReference type="InterPro" id="IPR022687">
    <property type="entry name" value="HTH_DTXR"/>
</dbReference>
<comment type="caution">
    <text evidence="3">The sequence shown here is derived from an EMBL/GenBank/DDBJ whole genome shotgun (WGS) entry which is preliminary data.</text>
</comment>
<sequence length="135" mass="14752">MPLSAAGGDYLEALLSLTETKQPVYAVDLARRLGVSRASVSRAVAGLCKNGYVVRTGKELCLSGPGREAALLVREKQRYFEELLREAGLPADCARTEAYRVRHAVSPEAYAQLRAAKDRKKSAQSKNFEKPVDKA</sequence>
<gene>
    <name evidence="3" type="ORF">WMO24_04015</name>
</gene>
<dbReference type="PANTHER" id="PTHR33238:SF7">
    <property type="entry name" value="IRON-DEPENDENT TRANSCRIPTIONAL REGULATOR"/>
    <property type="match status" value="1"/>
</dbReference>
<feature type="domain" description="HTH dtxR-type" evidence="2">
    <location>
        <begin position="8"/>
        <end position="55"/>
    </location>
</feature>
<dbReference type="EMBL" id="JBBMFA010000059">
    <property type="protein sequence ID" value="MEQ2519597.1"/>
    <property type="molecule type" value="Genomic_DNA"/>
</dbReference>
<name>A0ABV1GCL9_9FIRM</name>
<organism evidence="3 4">
    <name type="scientific">Ruthenibacterium intestinale</name>
    <dbReference type="NCBI Taxonomy" id="3133163"/>
    <lineage>
        <taxon>Bacteria</taxon>
        <taxon>Bacillati</taxon>
        <taxon>Bacillota</taxon>
        <taxon>Clostridia</taxon>
        <taxon>Eubacteriales</taxon>
        <taxon>Oscillospiraceae</taxon>
        <taxon>Ruthenibacterium</taxon>
    </lineage>
</organism>
<dbReference type="Gene3D" id="1.10.10.10">
    <property type="entry name" value="Winged helix-like DNA-binding domain superfamily/Winged helix DNA-binding domain"/>
    <property type="match status" value="1"/>
</dbReference>
<feature type="region of interest" description="Disordered" evidence="1">
    <location>
        <begin position="115"/>
        <end position="135"/>
    </location>
</feature>
<dbReference type="PANTHER" id="PTHR33238">
    <property type="entry name" value="IRON (METAL) DEPENDENT REPRESSOR, DTXR FAMILY"/>
    <property type="match status" value="1"/>
</dbReference>
<accession>A0ABV1GCL9</accession>
<reference evidence="3 4" key="1">
    <citation type="submission" date="2024-03" db="EMBL/GenBank/DDBJ databases">
        <title>Human intestinal bacterial collection.</title>
        <authorList>
            <person name="Pauvert C."/>
            <person name="Hitch T.C.A."/>
            <person name="Clavel T."/>
        </authorList>
    </citation>
    <scope>NUCLEOTIDE SEQUENCE [LARGE SCALE GENOMIC DNA]</scope>
    <source>
        <strain evidence="3 4">CLA-JM-H11</strain>
    </source>
</reference>
<evidence type="ECO:0000313" key="3">
    <source>
        <dbReference type="EMBL" id="MEQ2519597.1"/>
    </source>
</evidence>
<dbReference type="Proteomes" id="UP001477672">
    <property type="component" value="Unassembled WGS sequence"/>
</dbReference>
<dbReference type="InterPro" id="IPR022689">
    <property type="entry name" value="Iron_dep_repressor"/>
</dbReference>
<evidence type="ECO:0000256" key="1">
    <source>
        <dbReference type="SAM" id="MobiDB-lite"/>
    </source>
</evidence>
<dbReference type="InterPro" id="IPR036388">
    <property type="entry name" value="WH-like_DNA-bd_sf"/>
</dbReference>
<proteinExistence type="predicted"/>
<evidence type="ECO:0000259" key="2">
    <source>
        <dbReference type="Pfam" id="PF01325"/>
    </source>
</evidence>
<dbReference type="SMART" id="SM00529">
    <property type="entry name" value="HTH_DTXR"/>
    <property type="match status" value="1"/>
</dbReference>